<gene>
    <name evidence="2" type="ORF">F989_02427</name>
</gene>
<proteinExistence type="predicted"/>
<feature type="domain" description="DUF7210" evidence="1">
    <location>
        <begin position="13"/>
        <end position="50"/>
    </location>
</feature>
<dbReference type="HOGENOM" id="CLU_2748568_0_0_6"/>
<name>N8REE0_9GAMM</name>
<accession>N8REE0</accession>
<comment type="caution">
    <text evidence="2">The sequence shown here is derived from an EMBL/GenBank/DDBJ whole genome shotgun (WGS) entry which is preliminary data.</text>
</comment>
<dbReference type="PATRIC" id="fig|1217671.3.peg.2389"/>
<reference evidence="2 3" key="1">
    <citation type="submission" date="2013-02" db="EMBL/GenBank/DDBJ databases">
        <title>The Genome Sequence of Acinetobacter parvus NIPH 1103.</title>
        <authorList>
            <consortium name="The Broad Institute Genome Sequencing Platform"/>
            <consortium name="The Broad Institute Genome Sequencing Center for Infectious Disease"/>
            <person name="Cerqueira G."/>
            <person name="Feldgarden M."/>
            <person name="Courvalin P."/>
            <person name="Perichon B."/>
            <person name="Grillot-Courvalin C."/>
            <person name="Clermont D."/>
            <person name="Rocha E."/>
            <person name="Yoon E.-J."/>
            <person name="Nemec A."/>
            <person name="Walker B."/>
            <person name="Young S.K."/>
            <person name="Zeng Q."/>
            <person name="Gargeya S."/>
            <person name="Fitzgerald M."/>
            <person name="Haas B."/>
            <person name="Abouelleil A."/>
            <person name="Alvarado L."/>
            <person name="Arachchi H.M."/>
            <person name="Berlin A.M."/>
            <person name="Chapman S.B."/>
            <person name="Dewar J."/>
            <person name="Goldberg J."/>
            <person name="Griggs A."/>
            <person name="Gujja S."/>
            <person name="Hansen M."/>
            <person name="Howarth C."/>
            <person name="Imamovic A."/>
            <person name="Larimer J."/>
            <person name="McCowan C."/>
            <person name="Murphy C."/>
            <person name="Neiman D."/>
            <person name="Pearson M."/>
            <person name="Priest M."/>
            <person name="Roberts A."/>
            <person name="Saif S."/>
            <person name="Shea T."/>
            <person name="Sisk P."/>
            <person name="Sykes S."/>
            <person name="Wortman J."/>
            <person name="Nusbaum C."/>
            <person name="Birren B."/>
        </authorList>
    </citation>
    <scope>NUCLEOTIDE SEQUENCE [LARGE SCALE GENOMIC DNA]</scope>
    <source>
        <strain evidence="2 3">NIPH 1103</strain>
    </source>
</reference>
<sequence length="70" mass="7805">MSEKSKTEQVKTVKVKLLKPHKHAGTQYNEGVEIILPEHDAAWLKNLNIAEDVGITPTVSAQPTKKVEEK</sequence>
<organism evidence="2 3">
    <name type="scientific">Acinetobacter parvus NIPH 1103</name>
    <dbReference type="NCBI Taxonomy" id="1217671"/>
    <lineage>
        <taxon>Bacteria</taxon>
        <taxon>Pseudomonadati</taxon>
        <taxon>Pseudomonadota</taxon>
        <taxon>Gammaproteobacteria</taxon>
        <taxon>Moraxellales</taxon>
        <taxon>Moraxellaceae</taxon>
        <taxon>Acinetobacter</taxon>
    </lineage>
</organism>
<dbReference type="InterPro" id="IPR055634">
    <property type="entry name" value="DUF7210"/>
</dbReference>
<protein>
    <recommendedName>
        <fullName evidence="1">DUF7210 domain-containing protein</fullName>
    </recommendedName>
</protein>
<dbReference type="RefSeq" id="WP_004674860.1">
    <property type="nucleotide sequence ID" value="NZ_KB849218.1"/>
</dbReference>
<dbReference type="EMBL" id="APOL01000042">
    <property type="protein sequence ID" value="ENU32447.1"/>
    <property type="molecule type" value="Genomic_DNA"/>
</dbReference>
<dbReference type="AlphaFoldDB" id="N8REE0"/>
<evidence type="ECO:0000259" key="1">
    <source>
        <dbReference type="Pfam" id="PF23843"/>
    </source>
</evidence>
<evidence type="ECO:0000313" key="3">
    <source>
        <dbReference type="Proteomes" id="UP000018426"/>
    </source>
</evidence>
<dbReference type="Pfam" id="PF23843">
    <property type="entry name" value="DUF7210"/>
    <property type="match status" value="1"/>
</dbReference>
<evidence type="ECO:0000313" key="2">
    <source>
        <dbReference type="EMBL" id="ENU32447.1"/>
    </source>
</evidence>
<dbReference type="Proteomes" id="UP000018426">
    <property type="component" value="Unassembled WGS sequence"/>
</dbReference>